<dbReference type="KEGG" id="nmy:CJ229_004425"/>
<dbReference type="Proteomes" id="UP000243626">
    <property type="component" value="Chromosome"/>
</dbReference>
<dbReference type="Pfam" id="PF01380">
    <property type="entry name" value="SIS"/>
    <property type="match status" value="1"/>
</dbReference>
<dbReference type="CDD" id="cd05013">
    <property type="entry name" value="SIS_RpiR"/>
    <property type="match status" value="1"/>
</dbReference>
<evidence type="ECO:0000313" key="7">
    <source>
        <dbReference type="Proteomes" id="UP000243626"/>
    </source>
</evidence>
<dbReference type="PROSITE" id="PS51071">
    <property type="entry name" value="HTH_RPIR"/>
    <property type="match status" value="1"/>
</dbReference>
<keyword evidence="2" id="KW-0238">DNA-binding</keyword>
<proteinExistence type="predicted"/>
<keyword evidence="7" id="KW-1185">Reference proteome</keyword>
<dbReference type="InterPro" id="IPR001347">
    <property type="entry name" value="SIS_dom"/>
</dbReference>
<gene>
    <name evidence="6" type="ORF">CJ229_004425</name>
</gene>
<evidence type="ECO:0000256" key="2">
    <source>
        <dbReference type="ARBA" id="ARBA00023125"/>
    </source>
</evidence>
<dbReference type="GO" id="GO:0003677">
    <property type="term" value="F:DNA binding"/>
    <property type="evidence" value="ECO:0007669"/>
    <property type="project" value="UniProtKB-KW"/>
</dbReference>
<organism evidence="6 7">
    <name type="scientific">Nosocomiicoccus massiliensis</name>
    <dbReference type="NCBI Taxonomy" id="1232430"/>
    <lineage>
        <taxon>Bacteria</taxon>
        <taxon>Bacillati</taxon>
        <taxon>Bacillota</taxon>
        <taxon>Bacilli</taxon>
        <taxon>Bacillales</taxon>
        <taxon>Staphylococcaceae</taxon>
        <taxon>Nosocomiicoccus</taxon>
    </lineage>
</organism>
<dbReference type="RefSeq" id="WP_102167702.1">
    <property type="nucleotide sequence ID" value="NZ_CP136964.1"/>
</dbReference>
<dbReference type="Gene3D" id="3.40.50.10490">
    <property type="entry name" value="Glucose-6-phosphate isomerase like protein, domain 1"/>
    <property type="match status" value="1"/>
</dbReference>
<evidence type="ECO:0000259" key="4">
    <source>
        <dbReference type="PROSITE" id="PS51071"/>
    </source>
</evidence>
<dbReference type="InterPro" id="IPR009057">
    <property type="entry name" value="Homeodomain-like_sf"/>
</dbReference>
<name>A0AAF0YK89_9STAP</name>
<dbReference type="PANTHER" id="PTHR30514">
    <property type="entry name" value="GLUCOKINASE"/>
    <property type="match status" value="1"/>
</dbReference>
<sequence length="266" mass="30346">MFSVLELIRRRYEHFTPVELKIADFILEHPEDVTHMTVQEISKESQTSDAAVIRFSKRLGLSGIKSLKVELAKELHSINENPLSSNVQIVSDNESTIFQKVFQNTLRVLHSNDTLVDRKILSDVTKVIAKKERVLLFGAGECLPVSLDFQSKLIELDIPVFVVNDLTTLRGRLSKFTSKDCMITISTNDNPEIMKALRLANERSVETVSITDGNSYRVERLSDYTVFFSEEVTNTNLMMTSRIGLYMILDIILIYLAKYKKHNILS</sequence>
<reference evidence="6 7" key="2">
    <citation type="submission" date="2023-10" db="EMBL/GenBank/DDBJ databases">
        <authorList>
            <person name="Choi B."/>
        </authorList>
    </citation>
    <scope>NUCLEOTIDE SEQUENCE [LARGE SCALE GENOMIC DNA]</scope>
    <source>
        <strain evidence="6 7">UMB0959</strain>
    </source>
</reference>
<dbReference type="InterPro" id="IPR047640">
    <property type="entry name" value="RpiR-like"/>
</dbReference>
<dbReference type="GO" id="GO:0097367">
    <property type="term" value="F:carbohydrate derivative binding"/>
    <property type="evidence" value="ECO:0007669"/>
    <property type="project" value="InterPro"/>
</dbReference>
<protein>
    <submittedName>
        <fullName evidence="6">MurR/RpiR family transcriptional regulator</fullName>
    </submittedName>
</protein>
<reference evidence="7" key="1">
    <citation type="submission" date="2017-09" db="EMBL/GenBank/DDBJ databases">
        <title>Bacterial strain isolated from the female urinary microbiota.</title>
        <authorList>
            <person name="Thomas-White K."/>
            <person name="Kumar N."/>
            <person name="Forster S."/>
            <person name="Putonti C."/>
            <person name="Lawley T."/>
            <person name="Wolfe A.J."/>
        </authorList>
    </citation>
    <scope>NUCLEOTIDE SEQUENCE [LARGE SCALE GENOMIC DNA]</scope>
    <source>
        <strain evidence="7">UMB0959</strain>
    </source>
</reference>
<feature type="domain" description="SIS" evidence="5">
    <location>
        <begin position="124"/>
        <end position="262"/>
    </location>
</feature>
<keyword evidence="3" id="KW-0804">Transcription</keyword>
<dbReference type="SUPFAM" id="SSF53697">
    <property type="entry name" value="SIS domain"/>
    <property type="match status" value="1"/>
</dbReference>
<evidence type="ECO:0000259" key="5">
    <source>
        <dbReference type="PROSITE" id="PS51464"/>
    </source>
</evidence>
<dbReference type="InterPro" id="IPR046348">
    <property type="entry name" value="SIS_dom_sf"/>
</dbReference>
<dbReference type="EMBL" id="CP136964">
    <property type="protein sequence ID" value="WOS96960.1"/>
    <property type="molecule type" value="Genomic_DNA"/>
</dbReference>
<accession>A0AAF0YK89</accession>
<dbReference type="GO" id="GO:1901135">
    <property type="term" value="P:carbohydrate derivative metabolic process"/>
    <property type="evidence" value="ECO:0007669"/>
    <property type="project" value="InterPro"/>
</dbReference>
<dbReference type="InterPro" id="IPR036388">
    <property type="entry name" value="WH-like_DNA-bd_sf"/>
</dbReference>
<evidence type="ECO:0000256" key="1">
    <source>
        <dbReference type="ARBA" id="ARBA00023015"/>
    </source>
</evidence>
<dbReference type="InterPro" id="IPR035472">
    <property type="entry name" value="RpiR-like_SIS"/>
</dbReference>
<dbReference type="Gene3D" id="1.10.10.10">
    <property type="entry name" value="Winged helix-like DNA-binding domain superfamily/Winged helix DNA-binding domain"/>
    <property type="match status" value="1"/>
</dbReference>
<dbReference type="GO" id="GO:0003700">
    <property type="term" value="F:DNA-binding transcription factor activity"/>
    <property type="evidence" value="ECO:0007669"/>
    <property type="project" value="InterPro"/>
</dbReference>
<evidence type="ECO:0000256" key="3">
    <source>
        <dbReference type="ARBA" id="ARBA00023163"/>
    </source>
</evidence>
<dbReference type="Pfam" id="PF01418">
    <property type="entry name" value="HTH_6"/>
    <property type="match status" value="1"/>
</dbReference>
<dbReference type="PANTHER" id="PTHR30514:SF1">
    <property type="entry name" value="HTH-TYPE TRANSCRIPTIONAL REGULATOR HEXR-RELATED"/>
    <property type="match status" value="1"/>
</dbReference>
<keyword evidence="1" id="KW-0805">Transcription regulation</keyword>
<feature type="domain" description="HTH rpiR-type" evidence="4">
    <location>
        <begin position="2"/>
        <end position="78"/>
    </location>
</feature>
<dbReference type="PROSITE" id="PS51464">
    <property type="entry name" value="SIS"/>
    <property type="match status" value="1"/>
</dbReference>
<dbReference type="InterPro" id="IPR000281">
    <property type="entry name" value="HTH_RpiR"/>
</dbReference>
<dbReference type="SUPFAM" id="SSF46689">
    <property type="entry name" value="Homeodomain-like"/>
    <property type="match status" value="1"/>
</dbReference>
<evidence type="ECO:0000313" key="6">
    <source>
        <dbReference type="EMBL" id="WOS96960.1"/>
    </source>
</evidence>
<dbReference type="AlphaFoldDB" id="A0AAF0YK89"/>